<evidence type="ECO:0000313" key="3">
    <source>
        <dbReference type="Proteomes" id="UP000319825"/>
    </source>
</evidence>
<dbReference type="PANTHER" id="PTHR43798:SF33">
    <property type="entry name" value="HYDROLASE, PUTATIVE (AFU_ORTHOLOGUE AFUA_2G14860)-RELATED"/>
    <property type="match status" value="1"/>
</dbReference>
<organism evidence="2 3">
    <name type="scientific">Micromonospora olivasterospora</name>
    <dbReference type="NCBI Taxonomy" id="1880"/>
    <lineage>
        <taxon>Bacteria</taxon>
        <taxon>Bacillati</taxon>
        <taxon>Actinomycetota</taxon>
        <taxon>Actinomycetes</taxon>
        <taxon>Micromonosporales</taxon>
        <taxon>Micromonosporaceae</taxon>
        <taxon>Micromonospora</taxon>
    </lineage>
</organism>
<keyword evidence="3" id="KW-1185">Reference proteome</keyword>
<comment type="caution">
    <text evidence="2">The sequence shown here is derived from an EMBL/GenBank/DDBJ whole genome shotgun (WGS) entry which is preliminary data.</text>
</comment>
<dbReference type="Gene3D" id="3.40.50.1820">
    <property type="entry name" value="alpha/beta hydrolase"/>
    <property type="match status" value="1"/>
</dbReference>
<dbReference type="GO" id="GO:0016020">
    <property type="term" value="C:membrane"/>
    <property type="evidence" value="ECO:0007669"/>
    <property type="project" value="TreeGrafter"/>
</dbReference>
<gene>
    <name evidence="2" type="ORF">JD77_00248</name>
</gene>
<dbReference type="AlphaFoldDB" id="A0A562I2X6"/>
<dbReference type="InterPro" id="IPR029058">
    <property type="entry name" value="AB_hydrolase_fold"/>
</dbReference>
<accession>A0A562I2X6</accession>
<reference evidence="2 3" key="1">
    <citation type="submission" date="2019-07" db="EMBL/GenBank/DDBJ databases">
        <title>R&amp;d 2014.</title>
        <authorList>
            <person name="Klenk H.-P."/>
        </authorList>
    </citation>
    <scope>NUCLEOTIDE SEQUENCE [LARGE SCALE GENOMIC DNA]</scope>
    <source>
        <strain evidence="2 3">DSM 43868</strain>
    </source>
</reference>
<feature type="domain" description="AB hydrolase-1" evidence="1">
    <location>
        <begin position="22"/>
        <end position="269"/>
    </location>
</feature>
<dbReference type="InterPro" id="IPR050266">
    <property type="entry name" value="AB_hydrolase_sf"/>
</dbReference>
<dbReference type="InterPro" id="IPR000073">
    <property type="entry name" value="AB_hydrolase_1"/>
</dbReference>
<name>A0A562I2X6_MICOL</name>
<evidence type="ECO:0000313" key="2">
    <source>
        <dbReference type="EMBL" id="TWH65312.1"/>
    </source>
</evidence>
<protein>
    <submittedName>
        <fullName evidence="2">Pimeloyl-ACP methyl ester carboxylesterase</fullName>
    </submittedName>
</protein>
<dbReference type="EMBL" id="VLKE01000001">
    <property type="protein sequence ID" value="TWH65312.1"/>
    <property type="molecule type" value="Genomic_DNA"/>
</dbReference>
<evidence type="ECO:0000259" key="1">
    <source>
        <dbReference type="Pfam" id="PF12697"/>
    </source>
</evidence>
<dbReference type="Proteomes" id="UP000319825">
    <property type="component" value="Unassembled WGS sequence"/>
</dbReference>
<dbReference type="PANTHER" id="PTHR43798">
    <property type="entry name" value="MONOACYLGLYCEROL LIPASE"/>
    <property type="match status" value="1"/>
</dbReference>
<dbReference type="GO" id="GO:0003824">
    <property type="term" value="F:catalytic activity"/>
    <property type="evidence" value="ECO:0007669"/>
    <property type="project" value="UniProtKB-ARBA"/>
</dbReference>
<dbReference type="RefSeq" id="WP_170286345.1">
    <property type="nucleotide sequence ID" value="NZ_BAAATQ010000384.1"/>
</dbReference>
<sequence length="283" mass="30459">MLEAGDGTRVALHDLGGDGPAVLFVHATGFHGWAYRSIAGHLTFPAHCWAVDLRGHGDSDPLRPDSLSWDEFGLDILAVVDHLGDGIVAVGHSLGGAAVAMAAAARPEAFDRLFLYEAGIVPPADKVEDSHRVYQQQAVDVASRRRPVFGSRAIALENYARKAPYAGLRAATLYDYVDHGFADLPGGEVQLKCTPETEAAIYRETYRQTTRDGLGRIACPVQVMMGSRTDPMQRASAHDLAERFGGDPLVLDGVDHFGPLQDPARFAAAVAQSLAPHHEPVRH</sequence>
<dbReference type="SUPFAM" id="SSF53474">
    <property type="entry name" value="alpha/beta-Hydrolases"/>
    <property type="match status" value="1"/>
</dbReference>
<dbReference type="Pfam" id="PF12697">
    <property type="entry name" value="Abhydrolase_6"/>
    <property type="match status" value="1"/>
</dbReference>
<proteinExistence type="predicted"/>